<name>A0A4Y7L296_PAPSO</name>
<gene>
    <name evidence="1" type="ORF">C5167_003553</name>
</gene>
<dbReference type="EMBL" id="CM010723">
    <property type="protein sequence ID" value="RZC79296.1"/>
    <property type="molecule type" value="Genomic_DNA"/>
</dbReference>
<dbReference type="Gramene" id="RZC79296">
    <property type="protein sequence ID" value="RZC79296"/>
    <property type="gene ID" value="C5167_003553"/>
</dbReference>
<evidence type="ECO:0000313" key="2">
    <source>
        <dbReference type="Proteomes" id="UP000316621"/>
    </source>
</evidence>
<protein>
    <submittedName>
        <fullName evidence="1">Uncharacterized protein</fullName>
    </submittedName>
</protein>
<reference evidence="1 2" key="1">
    <citation type="journal article" date="2018" name="Science">
        <title>The opium poppy genome and morphinan production.</title>
        <authorList>
            <person name="Guo L."/>
            <person name="Winzer T."/>
            <person name="Yang X."/>
            <person name="Li Y."/>
            <person name="Ning Z."/>
            <person name="He Z."/>
            <person name="Teodor R."/>
            <person name="Lu Y."/>
            <person name="Bowser T.A."/>
            <person name="Graham I.A."/>
            <person name="Ye K."/>
        </authorList>
    </citation>
    <scope>NUCLEOTIDE SEQUENCE [LARGE SCALE GENOMIC DNA]</scope>
    <source>
        <strain evidence="2">cv. HN1</strain>
        <tissue evidence="1">Leaves</tissue>
    </source>
</reference>
<sequence>MVVLGLKKSETFEMEEKNGDLDVAFQLIPAVFMLVAYSGFSGRQQPSGVMAWISVVLSGLVDAACFRDFLLKAKDIRWFGHCLYFHLKGSNSSLWGVRNVGTVIVRRASKYSGPIMATRRNSSITASVEFKPVEKVVTEQT</sequence>
<proteinExistence type="predicted"/>
<evidence type="ECO:0000313" key="1">
    <source>
        <dbReference type="EMBL" id="RZC79296.1"/>
    </source>
</evidence>
<dbReference type="Proteomes" id="UP000316621">
    <property type="component" value="Chromosome 9"/>
</dbReference>
<accession>A0A4Y7L296</accession>
<dbReference type="AlphaFoldDB" id="A0A4Y7L296"/>
<keyword evidence="2" id="KW-1185">Reference proteome</keyword>
<organism evidence="1 2">
    <name type="scientific">Papaver somniferum</name>
    <name type="common">Opium poppy</name>
    <dbReference type="NCBI Taxonomy" id="3469"/>
    <lineage>
        <taxon>Eukaryota</taxon>
        <taxon>Viridiplantae</taxon>
        <taxon>Streptophyta</taxon>
        <taxon>Embryophyta</taxon>
        <taxon>Tracheophyta</taxon>
        <taxon>Spermatophyta</taxon>
        <taxon>Magnoliopsida</taxon>
        <taxon>Ranunculales</taxon>
        <taxon>Papaveraceae</taxon>
        <taxon>Papaveroideae</taxon>
        <taxon>Papaver</taxon>
    </lineage>
</organism>